<feature type="transmembrane region" description="Helical" evidence="1">
    <location>
        <begin position="201"/>
        <end position="224"/>
    </location>
</feature>
<keyword evidence="1" id="KW-1133">Transmembrane helix</keyword>
<keyword evidence="1" id="KW-0812">Transmembrane</keyword>
<accession>A0A5S9NN85</accession>
<sequence length="269" mass="30186">MSELPQHLEIASQPISHGWRWIRSAFDLFKEQPFLWIGILLVIWIILAVISWVPLIGYFAINLLQPVLAAGLYLTADKESQDPPAQFSQMFDGFKTNFNQLMMLGLVYLIAMVVLMIPFLLTFASIVGDSNLESYSQSFSDGTLDIQQFQTVMQSNPDMMSLLLAVMVGLLFYIPLLMSYYFAPVLIAVENMNCFEAMKTSFVACIRNITPFLWFSIIATALVVIASIPFFLGLILAIPLLALTTYTAYVDIFHARDNIPPAENTTSAL</sequence>
<evidence type="ECO:0008006" key="4">
    <source>
        <dbReference type="Google" id="ProtNLM"/>
    </source>
</evidence>
<dbReference type="Pfam" id="PF09955">
    <property type="entry name" value="DUF2189"/>
    <property type="match status" value="1"/>
</dbReference>
<evidence type="ECO:0000256" key="1">
    <source>
        <dbReference type="SAM" id="Phobius"/>
    </source>
</evidence>
<dbReference type="Proteomes" id="UP000434580">
    <property type="component" value="Unassembled WGS sequence"/>
</dbReference>
<evidence type="ECO:0000313" key="3">
    <source>
        <dbReference type="Proteomes" id="UP000434580"/>
    </source>
</evidence>
<keyword evidence="1" id="KW-0472">Membrane</keyword>
<dbReference type="InterPro" id="IPR047798">
    <property type="entry name" value="BPSS1780-like"/>
</dbReference>
<feature type="transmembrane region" description="Helical" evidence="1">
    <location>
        <begin position="34"/>
        <end position="61"/>
    </location>
</feature>
<proteinExistence type="predicted"/>
<dbReference type="NCBIfam" id="NF041043">
    <property type="entry name" value="BPSS1780_fam"/>
    <property type="match status" value="1"/>
</dbReference>
<dbReference type="EMBL" id="CACSII010000003">
    <property type="protein sequence ID" value="CAA0094799.1"/>
    <property type="molecule type" value="Genomic_DNA"/>
</dbReference>
<gene>
    <name evidence="2" type="ORF">DPBNPPHM_03238</name>
</gene>
<dbReference type="OrthoDB" id="5298483at2"/>
<reference evidence="2 3" key="1">
    <citation type="submission" date="2019-11" db="EMBL/GenBank/DDBJ databases">
        <authorList>
            <person name="Holert J."/>
        </authorList>
    </citation>
    <scope>NUCLEOTIDE SEQUENCE [LARGE SCALE GENOMIC DNA]</scope>
    <source>
        <strain evidence="2">BC5_2</strain>
    </source>
</reference>
<feature type="transmembrane region" description="Helical" evidence="1">
    <location>
        <begin position="162"/>
        <end position="189"/>
    </location>
</feature>
<dbReference type="AlphaFoldDB" id="A0A5S9NN85"/>
<organism evidence="2 3">
    <name type="scientific">BD1-7 clade bacterium</name>
    <dbReference type="NCBI Taxonomy" id="2029982"/>
    <lineage>
        <taxon>Bacteria</taxon>
        <taxon>Pseudomonadati</taxon>
        <taxon>Pseudomonadota</taxon>
        <taxon>Gammaproteobacteria</taxon>
        <taxon>Cellvibrionales</taxon>
        <taxon>Spongiibacteraceae</taxon>
        <taxon>BD1-7 clade</taxon>
    </lineage>
</organism>
<protein>
    <recommendedName>
        <fullName evidence="4">Sulfate transporter CysZ</fullName>
    </recommendedName>
</protein>
<name>A0A5S9NN85_9GAMM</name>
<evidence type="ECO:0000313" key="2">
    <source>
        <dbReference type="EMBL" id="CAA0094799.1"/>
    </source>
</evidence>
<dbReference type="InterPro" id="IPR018692">
    <property type="entry name" value="DUF2189"/>
</dbReference>
<feature type="transmembrane region" description="Helical" evidence="1">
    <location>
        <begin position="105"/>
        <end position="127"/>
    </location>
</feature>
<feature type="transmembrane region" description="Helical" evidence="1">
    <location>
        <begin position="230"/>
        <end position="249"/>
    </location>
</feature>